<reference evidence="3" key="1">
    <citation type="submission" date="2022-10" db="EMBL/GenBank/DDBJ databases">
        <title>Genome assembly of Pristionchus species.</title>
        <authorList>
            <person name="Yoshida K."/>
            <person name="Sommer R.J."/>
        </authorList>
    </citation>
    <scope>NUCLEOTIDE SEQUENCE [LARGE SCALE GENOMIC DNA]</scope>
    <source>
        <strain evidence="3">RS5460</strain>
    </source>
</reference>
<keyword evidence="1" id="KW-1133">Transmembrane helix</keyword>
<accession>A0AAN5DDA8</accession>
<organism evidence="2 3">
    <name type="scientific">Pristionchus mayeri</name>
    <dbReference type="NCBI Taxonomy" id="1317129"/>
    <lineage>
        <taxon>Eukaryota</taxon>
        <taxon>Metazoa</taxon>
        <taxon>Ecdysozoa</taxon>
        <taxon>Nematoda</taxon>
        <taxon>Chromadorea</taxon>
        <taxon>Rhabditida</taxon>
        <taxon>Rhabditina</taxon>
        <taxon>Diplogasteromorpha</taxon>
        <taxon>Diplogasteroidea</taxon>
        <taxon>Neodiplogasteridae</taxon>
        <taxon>Pristionchus</taxon>
    </lineage>
</organism>
<dbReference type="AlphaFoldDB" id="A0AAN5DDA8"/>
<sequence>QVVLAAHFIVMQEGPRGTQVGTGLHGAFTHTTSLRMHSSLVVQVKFLQALEGERVDGPPIMCIVELSSACAIIAASSNIAILLIIVLIVESNGEKRKIRDMRRLL</sequence>
<gene>
    <name evidence="2" type="ORF">PMAYCL1PPCAC_29964</name>
</gene>
<feature type="transmembrane region" description="Helical" evidence="1">
    <location>
        <begin position="66"/>
        <end position="89"/>
    </location>
</feature>
<keyword evidence="1" id="KW-0812">Transmembrane</keyword>
<evidence type="ECO:0000313" key="2">
    <source>
        <dbReference type="EMBL" id="GMR59769.1"/>
    </source>
</evidence>
<keyword evidence="1" id="KW-0472">Membrane</keyword>
<evidence type="ECO:0000256" key="1">
    <source>
        <dbReference type="SAM" id="Phobius"/>
    </source>
</evidence>
<comment type="caution">
    <text evidence="2">The sequence shown here is derived from an EMBL/GenBank/DDBJ whole genome shotgun (WGS) entry which is preliminary data.</text>
</comment>
<feature type="non-terminal residue" evidence="2">
    <location>
        <position position="1"/>
    </location>
</feature>
<keyword evidence="3" id="KW-1185">Reference proteome</keyword>
<dbReference type="Proteomes" id="UP001328107">
    <property type="component" value="Unassembled WGS sequence"/>
</dbReference>
<name>A0AAN5DDA8_9BILA</name>
<dbReference type="EMBL" id="BTRK01000006">
    <property type="protein sequence ID" value="GMR59769.1"/>
    <property type="molecule type" value="Genomic_DNA"/>
</dbReference>
<proteinExistence type="predicted"/>
<protein>
    <submittedName>
        <fullName evidence="2">Uncharacterized protein</fullName>
    </submittedName>
</protein>
<evidence type="ECO:0000313" key="3">
    <source>
        <dbReference type="Proteomes" id="UP001328107"/>
    </source>
</evidence>